<dbReference type="Pfam" id="PF07690">
    <property type="entry name" value="MFS_1"/>
    <property type="match status" value="1"/>
</dbReference>
<dbReference type="PROSITE" id="PS51671">
    <property type="entry name" value="ACT"/>
    <property type="match status" value="1"/>
</dbReference>
<dbReference type="InterPro" id="IPR054480">
    <property type="entry name" value="AHAS_small-like_ACT"/>
</dbReference>
<comment type="caution">
    <text evidence="10">The sequence shown here is derived from an EMBL/GenBank/DDBJ whole genome shotgun (WGS) entry which is preliminary data.</text>
</comment>
<dbReference type="InterPro" id="IPR002912">
    <property type="entry name" value="ACT_dom"/>
</dbReference>
<keyword evidence="11" id="KW-1185">Reference proteome</keyword>
<organism evidence="10 11">
    <name type="scientific">Paenibacillus nasutitermitis</name>
    <dbReference type="NCBI Taxonomy" id="1652958"/>
    <lineage>
        <taxon>Bacteria</taxon>
        <taxon>Bacillati</taxon>
        <taxon>Bacillota</taxon>
        <taxon>Bacilli</taxon>
        <taxon>Bacillales</taxon>
        <taxon>Paenibacillaceae</taxon>
        <taxon>Paenibacillus</taxon>
    </lineage>
</organism>
<dbReference type="SUPFAM" id="SSF55021">
    <property type="entry name" value="ACT-like"/>
    <property type="match status" value="1"/>
</dbReference>
<feature type="transmembrane region" description="Helical" evidence="7">
    <location>
        <begin position="442"/>
        <end position="462"/>
    </location>
</feature>
<feature type="transmembrane region" description="Helical" evidence="7">
    <location>
        <begin position="209"/>
        <end position="231"/>
    </location>
</feature>
<accession>A0A917E2X8</accession>
<protein>
    <submittedName>
        <fullName evidence="10">Multi-drug efflux transporter</fullName>
    </submittedName>
</protein>
<dbReference type="InterPro" id="IPR045865">
    <property type="entry name" value="ACT-like_dom_sf"/>
</dbReference>
<dbReference type="Proteomes" id="UP000612456">
    <property type="component" value="Unassembled WGS sequence"/>
</dbReference>
<dbReference type="RefSeq" id="WP_188998886.1">
    <property type="nucleotide sequence ID" value="NZ_BMHP01000008.1"/>
</dbReference>
<evidence type="ECO:0000313" key="11">
    <source>
        <dbReference type="Proteomes" id="UP000612456"/>
    </source>
</evidence>
<proteinExistence type="predicted"/>
<evidence type="ECO:0000313" key="10">
    <source>
        <dbReference type="EMBL" id="GGD96284.1"/>
    </source>
</evidence>
<evidence type="ECO:0000256" key="1">
    <source>
        <dbReference type="ARBA" id="ARBA00004651"/>
    </source>
</evidence>
<evidence type="ECO:0000256" key="3">
    <source>
        <dbReference type="ARBA" id="ARBA00022475"/>
    </source>
</evidence>
<evidence type="ECO:0000256" key="5">
    <source>
        <dbReference type="ARBA" id="ARBA00022989"/>
    </source>
</evidence>
<keyword evidence="4 7" id="KW-0812">Transmembrane</keyword>
<feature type="transmembrane region" description="Helical" evidence="7">
    <location>
        <begin position="320"/>
        <end position="338"/>
    </location>
</feature>
<dbReference type="GO" id="GO:0005886">
    <property type="term" value="C:plasma membrane"/>
    <property type="evidence" value="ECO:0007669"/>
    <property type="project" value="UniProtKB-SubCell"/>
</dbReference>
<gene>
    <name evidence="10" type="ORF">GCM10010911_63720</name>
</gene>
<reference evidence="10" key="1">
    <citation type="journal article" date="2014" name="Int. J. Syst. Evol. Microbiol.">
        <title>Complete genome sequence of Corynebacterium casei LMG S-19264T (=DSM 44701T), isolated from a smear-ripened cheese.</title>
        <authorList>
            <consortium name="US DOE Joint Genome Institute (JGI-PGF)"/>
            <person name="Walter F."/>
            <person name="Albersmeier A."/>
            <person name="Kalinowski J."/>
            <person name="Ruckert C."/>
        </authorList>
    </citation>
    <scope>NUCLEOTIDE SEQUENCE</scope>
    <source>
        <strain evidence="10">CGMCC 1.15178</strain>
    </source>
</reference>
<comment type="subcellular location">
    <subcellularLocation>
        <location evidence="1">Cell membrane</location>
        <topology evidence="1">Multi-pass membrane protein</topology>
    </subcellularLocation>
</comment>
<dbReference type="InterPro" id="IPR050171">
    <property type="entry name" value="MFS_Transporters"/>
</dbReference>
<name>A0A917E2X8_9BACL</name>
<evidence type="ECO:0000256" key="2">
    <source>
        <dbReference type="ARBA" id="ARBA00022448"/>
    </source>
</evidence>
<dbReference type="InterPro" id="IPR020846">
    <property type="entry name" value="MFS_dom"/>
</dbReference>
<dbReference type="GO" id="GO:0022857">
    <property type="term" value="F:transmembrane transporter activity"/>
    <property type="evidence" value="ECO:0007669"/>
    <property type="project" value="InterPro"/>
</dbReference>
<feature type="transmembrane region" description="Helical" evidence="7">
    <location>
        <begin position="120"/>
        <end position="139"/>
    </location>
</feature>
<dbReference type="Gene3D" id="1.20.1250.20">
    <property type="entry name" value="MFS general substrate transporter like domains"/>
    <property type="match status" value="1"/>
</dbReference>
<dbReference type="PANTHER" id="PTHR23517">
    <property type="entry name" value="RESISTANCE PROTEIN MDTM, PUTATIVE-RELATED-RELATED"/>
    <property type="match status" value="1"/>
</dbReference>
<keyword evidence="3" id="KW-1003">Cell membrane</keyword>
<feature type="transmembrane region" description="Helical" evidence="7">
    <location>
        <begin position="350"/>
        <end position="369"/>
    </location>
</feature>
<dbReference type="AlphaFoldDB" id="A0A917E2X8"/>
<feature type="transmembrane region" description="Helical" evidence="7">
    <location>
        <begin position="375"/>
        <end position="399"/>
    </location>
</feature>
<reference evidence="10" key="2">
    <citation type="submission" date="2020-09" db="EMBL/GenBank/DDBJ databases">
        <authorList>
            <person name="Sun Q."/>
            <person name="Zhou Y."/>
        </authorList>
    </citation>
    <scope>NUCLEOTIDE SEQUENCE</scope>
    <source>
        <strain evidence="10">CGMCC 1.15178</strain>
    </source>
</reference>
<dbReference type="PROSITE" id="PS50850">
    <property type="entry name" value="MFS"/>
    <property type="match status" value="1"/>
</dbReference>
<dbReference type="EMBL" id="BMHP01000008">
    <property type="protein sequence ID" value="GGD96284.1"/>
    <property type="molecule type" value="Genomic_DNA"/>
</dbReference>
<feature type="transmembrane region" description="Helical" evidence="7">
    <location>
        <begin position="285"/>
        <end position="308"/>
    </location>
</feature>
<evidence type="ECO:0000259" key="9">
    <source>
        <dbReference type="PROSITE" id="PS51671"/>
    </source>
</evidence>
<dbReference type="InterPro" id="IPR011701">
    <property type="entry name" value="MFS"/>
</dbReference>
<sequence length="471" mass="50314">MGAFVLSVTVHNRPGVLARISELFAIVDANIDRMSAGRTKNRAMSRLRIEAMLDDRLLPQLTGALQQLDDVLQIKTAQSRSGSFAYWTAAYGLFIAVMGLNLVTPLYALYKLQWGLTPGMLSLAFAAYAMAVIPSIIVFGQLSDRGGLRGMLVPGMLVALAGSLCLALAGGFPMLVVARVLQGLSVGIFNGVTVAALTKLHPAQDRRRAAMLGAIAVTAGNAIGPMLAGLLAQFAPMPTLLPYVVHMLLIVPGLIALLVVRADIPPVAGTNSRLHWPKLPQSIRKWFFVAALSSFISWGITSLFASIIPMYLEQWIGKTGFVLSGFIVAMVLTLSAISQLLSRKWPLRRMGIFGSLLIGSGLLSLLLTIHTGSILLLTAAILLVGFGYGPLYAGSLALVNEIAPDRSRGDVLSFFYGCTYFGVVCPALGLGIMTQLLGLSVAFNWFALILGGLLAVSLTGWIRMKGESRKE</sequence>
<feature type="domain" description="ACT" evidence="9">
    <location>
        <begin position="5"/>
        <end position="79"/>
    </location>
</feature>
<dbReference type="Pfam" id="PF22629">
    <property type="entry name" value="ACT_AHAS_ss"/>
    <property type="match status" value="1"/>
</dbReference>
<feature type="transmembrane region" description="Helical" evidence="7">
    <location>
        <begin position="176"/>
        <end position="197"/>
    </location>
</feature>
<feature type="transmembrane region" description="Helical" evidence="7">
    <location>
        <begin position="411"/>
        <end position="436"/>
    </location>
</feature>
<feature type="transmembrane region" description="Helical" evidence="7">
    <location>
        <begin position="243"/>
        <end position="264"/>
    </location>
</feature>
<keyword evidence="6 7" id="KW-0472">Membrane</keyword>
<dbReference type="Gene3D" id="3.30.70.260">
    <property type="match status" value="1"/>
</dbReference>
<feature type="transmembrane region" description="Helical" evidence="7">
    <location>
        <begin position="84"/>
        <end position="108"/>
    </location>
</feature>
<keyword evidence="5 7" id="KW-1133">Transmembrane helix</keyword>
<dbReference type="SUPFAM" id="SSF103473">
    <property type="entry name" value="MFS general substrate transporter"/>
    <property type="match status" value="1"/>
</dbReference>
<evidence type="ECO:0000259" key="8">
    <source>
        <dbReference type="PROSITE" id="PS50850"/>
    </source>
</evidence>
<feature type="domain" description="Major facilitator superfamily (MFS) profile" evidence="8">
    <location>
        <begin position="85"/>
        <end position="469"/>
    </location>
</feature>
<feature type="transmembrane region" description="Helical" evidence="7">
    <location>
        <begin position="151"/>
        <end position="170"/>
    </location>
</feature>
<dbReference type="InterPro" id="IPR036259">
    <property type="entry name" value="MFS_trans_sf"/>
</dbReference>
<evidence type="ECO:0000256" key="6">
    <source>
        <dbReference type="ARBA" id="ARBA00023136"/>
    </source>
</evidence>
<keyword evidence="2" id="KW-0813">Transport</keyword>
<evidence type="ECO:0000256" key="4">
    <source>
        <dbReference type="ARBA" id="ARBA00022692"/>
    </source>
</evidence>
<evidence type="ECO:0000256" key="7">
    <source>
        <dbReference type="SAM" id="Phobius"/>
    </source>
</evidence>